<dbReference type="RefSeq" id="WP_068302873.1">
    <property type="nucleotide sequence ID" value="NZ_FNAK01000003.1"/>
</dbReference>
<name>A0A1G6YRP5_9PROT</name>
<proteinExistence type="predicted"/>
<organism evidence="1 2">
    <name type="scientific">Kordiimonas lacus</name>
    <dbReference type="NCBI Taxonomy" id="637679"/>
    <lineage>
        <taxon>Bacteria</taxon>
        <taxon>Pseudomonadati</taxon>
        <taxon>Pseudomonadota</taxon>
        <taxon>Alphaproteobacteria</taxon>
        <taxon>Kordiimonadales</taxon>
        <taxon>Kordiimonadaceae</taxon>
        <taxon>Kordiimonas</taxon>
    </lineage>
</organism>
<gene>
    <name evidence="1" type="ORF">SAMN04488071_1711</name>
</gene>
<protein>
    <submittedName>
        <fullName evidence="1">Uncharacterized protein</fullName>
    </submittedName>
</protein>
<dbReference type="AlphaFoldDB" id="A0A1G6YRP5"/>
<reference evidence="1 2" key="1">
    <citation type="submission" date="2016-10" db="EMBL/GenBank/DDBJ databases">
        <authorList>
            <person name="de Groot N.N."/>
        </authorList>
    </citation>
    <scope>NUCLEOTIDE SEQUENCE [LARGE SCALE GENOMIC DNA]</scope>
    <source>
        <strain evidence="1 2">CGMCC 1.9109</strain>
    </source>
</reference>
<dbReference type="Proteomes" id="UP000183685">
    <property type="component" value="Unassembled WGS sequence"/>
</dbReference>
<evidence type="ECO:0000313" key="1">
    <source>
        <dbReference type="EMBL" id="SDD92703.1"/>
    </source>
</evidence>
<evidence type="ECO:0000313" key="2">
    <source>
        <dbReference type="Proteomes" id="UP000183685"/>
    </source>
</evidence>
<dbReference type="EMBL" id="FNAK01000003">
    <property type="protein sequence ID" value="SDD92703.1"/>
    <property type="molecule type" value="Genomic_DNA"/>
</dbReference>
<keyword evidence="2" id="KW-1185">Reference proteome</keyword>
<dbReference type="STRING" id="637679.GCA_001550055_01392"/>
<dbReference type="OrthoDB" id="8480763at2"/>
<accession>A0A1G6YRP5</accession>
<sequence>MEPVATGQISVLKQQLAGIAGGLPAADALRVLHDAELGAQEAYDWPWQCWPVYVAETPALADEVARIFEQADTTRLNEFELGIFRNAQGLRRADPDLQALGNFLGNPGFVLGQIGTLAPAFLVELAQMAFAEKRWRIVAAAAGKLLRERPWAEQSPQMARLLDLLFEMLFFATYRPAMPLYIRDPSVLLGQLDALAAAPHLQDILARDSITAHVFRAGRLALEGKLDEALPLYTKANNKRGFSTPVIRQYQTVLETGAIEGDEAAALESWYAGRSHVRHMFRHEGAKHALLVGCNQHYFDLYAALYLESVGVMSPGALVHLHILNGDMAPADLEAQLDAWEAAYGVQLNYSLEANEIAADQPEYVPAISACARYLSLPDFLDAYDTVTITDIDGWVDAPHSSMTVDEGDVRISSWIWRKGGGYWRLPWSNLAAGLLSVKATEAGCAFARRVRHYLINVTRTNVALGRQLFYMDQVALFLTLRQMADAGDIHVGFLRGGFEQSEEQRFGVRHEGKRQAMVKKIEELRQQVSTN</sequence>